<dbReference type="EnsemblBacteria" id="BAA30438">
    <property type="protein sequence ID" value="BAA30438"/>
    <property type="gene ID" value="BAA30438"/>
</dbReference>
<protein>
    <submittedName>
        <fullName evidence="2">Uncharacterized protein</fullName>
    </submittedName>
</protein>
<feature type="transmembrane region" description="Helical" evidence="1">
    <location>
        <begin position="20"/>
        <end position="38"/>
    </location>
</feature>
<gene>
    <name evidence="2" type="ordered locus">PH1332</name>
</gene>
<dbReference type="PIR" id="F71004">
    <property type="entry name" value="F71004"/>
</dbReference>
<evidence type="ECO:0000313" key="3">
    <source>
        <dbReference type="Proteomes" id="UP000000752"/>
    </source>
</evidence>
<name>O59057_PYRHO</name>
<keyword evidence="1" id="KW-0472">Membrane</keyword>
<evidence type="ECO:0000313" key="2">
    <source>
        <dbReference type="EMBL" id="BAA30438.1"/>
    </source>
</evidence>
<feature type="transmembrane region" description="Helical" evidence="1">
    <location>
        <begin position="50"/>
        <end position="72"/>
    </location>
</feature>
<dbReference type="AlphaFoldDB" id="O59057"/>
<keyword evidence="3" id="KW-1185">Reference proteome</keyword>
<dbReference type="Proteomes" id="UP000000752">
    <property type="component" value="Chromosome"/>
</dbReference>
<keyword evidence="1" id="KW-0812">Transmembrane</keyword>
<dbReference type="KEGG" id="pho:PH1332"/>
<reference evidence="2 3" key="1">
    <citation type="journal article" date="1998" name="DNA Res.">
        <title>Complete sequence and gene organization of the genome of a hyper-thermophilic archaebacterium, Pyrococcus horikoshii OT3.</title>
        <authorList>
            <person name="Kawarabayasi Y."/>
            <person name="Sawada M."/>
            <person name="Horikawa H."/>
            <person name="Haikawa Y."/>
            <person name="Hino Y."/>
            <person name="Yamamoto S."/>
            <person name="Sekine M."/>
            <person name="Baba S."/>
            <person name="Kosugi H."/>
            <person name="Hosoyama A."/>
            <person name="Nagai Y."/>
            <person name="Sakai M."/>
            <person name="Ogura K."/>
            <person name="Otuka R."/>
            <person name="Nakazawa H."/>
            <person name="Takamiya M."/>
            <person name="Ohfuku Y."/>
            <person name="Funahashi T."/>
            <person name="Tanaka T."/>
            <person name="Kudoh Y."/>
            <person name="Yamazaki J."/>
            <person name="Kushida N."/>
            <person name="Oguchi A."/>
            <person name="Aoki K."/>
            <person name="Nakamura Y."/>
            <person name="Robb T.F."/>
            <person name="Horikoshi K."/>
            <person name="Masuchi Y."/>
            <person name="Shizuya H."/>
            <person name="Kikuchi H."/>
        </authorList>
    </citation>
    <scope>NUCLEOTIDE SEQUENCE [LARGE SCALE GENOMIC DNA]</scope>
    <source>
        <strain evidence="3">ATCC 700860 / DSM 12428 / JCM 9974 / NBRC 100139 / OT-3</strain>
    </source>
</reference>
<organism evidence="2 3">
    <name type="scientific">Pyrococcus horikoshii (strain ATCC 700860 / DSM 12428 / JCM 9974 / NBRC 100139 / OT-3)</name>
    <dbReference type="NCBI Taxonomy" id="70601"/>
    <lineage>
        <taxon>Archaea</taxon>
        <taxon>Methanobacteriati</taxon>
        <taxon>Methanobacteriota</taxon>
        <taxon>Thermococci</taxon>
        <taxon>Thermococcales</taxon>
        <taxon>Thermococcaceae</taxon>
        <taxon>Pyrococcus</taxon>
    </lineage>
</organism>
<sequence>MIVSSNSLSTFLILASFRRAPILLATLSIFHLYIGLSLRALEIISLTLPLILRISLISSGFILKGVVIIIPLDWVLAENIFPYLSERKARMYLASPSLVLFPKSEWTITKFGKTLIKISLSLGIRSFSFNLSLAMSSSFSSNSTPLMSLIALSLS</sequence>
<evidence type="ECO:0000256" key="1">
    <source>
        <dbReference type="SAM" id="Phobius"/>
    </source>
</evidence>
<keyword evidence="1" id="KW-1133">Transmembrane helix</keyword>
<dbReference type="EMBL" id="BA000001">
    <property type="protein sequence ID" value="BAA30438.1"/>
    <property type="molecule type" value="Genomic_DNA"/>
</dbReference>
<proteinExistence type="predicted"/>
<accession>O59057</accession>